<evidence type="ECO:0000256" key="2">
    <source>
        <dbReference type="SAM" id="SignalP"/>
    </source>
</evidence>
<keyword evidence="2" id="KW-0732">Signal</keyword>
<proteinExistence type="predicted"/>
<dbReference type="PROSITE" id="PS51257">
    <property type="entry name" value="PROKAR_LIPOPROTEIN"/>
    <property type="match status" value="1"/>
</dbReference>
<keyword evidence="4" id="KW-1185">Reference proteome</keyword>
<dbReference type="RefSeq" id="WP_173750099.1">
    <property type="nucleotide sequence ID" value="NZ_JAAITA010000026.1"/>
</dbReference>
<gene>
    <name evidence="3" type="ORF">G5A70_13735</name>
</gene>
<feature type="signal peptide" evidence="2">
    <location>
        <begin position="1"/>
        <end position="34"/>
    </location>
</feature>
<feature type="chain" id="PRO_5047269186" evidence="2">
    <location>
        <begin position="35"/>
        <end position="67"/>
    </location>
</feature>
<evidence type="ECO:0000313" key="3">
    <source>
        <dbReference type="EMBL" id="NSJ87209.1"/>
    </source>
</evidence>
<accession>A0ABX2IA38</accession>
<evidence type="ECO:0000256" key="1">
    <source>
        <dbReference type="SAM" id="MobiDB-lite"/>
    </source>
</evidence>
<dbReference type="Proteomes" id="UP000822142">
    <property type="component" value="Unassembled WGS sequence"/>
</dbReference>
<name>A0ABX2IA38_BLAHA</name>
<sequence length="67" mass="7404">MYLKYPFPAFRGKLRLIFALLVLPLLLTTGCSGSDTGNTASDKAQKDQDSPQTLRDNMPEVLVPHVL</sequence>
<feature type="region of interest" description="Disordered" evidence="1">
    <location>
        <begin position="34"/>
        <end position="67"/>
    </location>
</feature>
<protein>
    <submittedName>
        <fullName evidence="3">Uncharacterized protein</fullName>
    </submittedName>
</protein>
<reference evidence="3 4" key="1">
    <citation type="journal article" date="2020" name="Cell Host Microbe">
        <title>Functional and Genomic Variation between Human-Derived Isolates of Lachnospiraceae Reveals Inter- and Intra-Species Diversity.</title>
        <authorList>
            <person name="Sorbara M.T."/>
            <person name="Littmann E.R."/>
            <person name="Fontana E."/>
            <person name="Moody T.U."/>
            <person name="Kohout C.E."/>
            <person name="Gjonbalaj M."/>
            <person name="Eaton V."/>
            <person name="Seok R."/>
            <person name="Leiner I.M."/>
            <person name="Pamer E.G."/>
        </authorList>
    </citation>
    <scope>NUCLEOTIDE SEQUENCE [LARGE SCALE GENOMIC DNA]</scope>
    <source>
        <strain evidence="3 4">MSK.15.26</strain>
    </source>
</reference>
<organism evidence="3 4">
    <name type="scientific">Blautia hansenii</name>
    <name type="common">Ruminococcus hansenii</name>
    <dbReference type="NCBI Taxonomy" id="1322"/>
    <lineage>
        <taxon>Bacteria</taxon>
        <taxon>Bacillati</taxon>
        <taxon>Bacillota</taxon>
        <taxon>Clostridia</taxon>
        <taxon>Lachnospirales</taxon>
        <taxon>Lachnospiraceae</taxon>
        <taxon>Blautia</taxon>
    </lineage>
</organism>
<dbReference type="EMBL" id="JAAITA010000026">
    <property type="protein sequence ID" value="NSJ87209.1"/>
    <property type="molecule type" value="Genomic_DNA"/>
</dbReference>
<comment type="caution">
    <text evidence="3">The sequence shown here is derived from an EMBL/GenBank/DDBJ whole genome shotgun (WGS) entry which is preliminary data.</text>
</comment>
<evidence type="ECO:0000313" key="4">
    <source>
        <dbReference type="Proteomes" id="UP000822142"/>
    </source>
</evidence>